<protein>
    <submittedName>
        <fullName evidence="2">Uncharacterized protein</fullName>
    </submittedName>
</protein>
<evidence type="ECO:0000313" key="4">
    <source>
        <dbReference type="Proteomes" id="UP000180166"/>
    </source>
</evidence>
<evidence type="ECO:0000313" key="1">
    <source>
        <dbReference type="EMBL" id="APA96242.1"/>
    </source>
</evidence>
<accession>A0ABC9Z0W0</accession>
<sequence length="146" mass="15580">MFDVTTAARRNDFRIDRGAGLRESLEGLLLHDGVGLDARMRHAISAVVHLAVDAPLGVPEDAEEFLGRLDASWLFAAWDDSDQELSLLNTLAGGEVPALSWCELMFTTALAPWSGAPAAVHARRIFVNGEQARLAAVSGDCATGHA</sequence>
<dbReference type="Proteomes" id="UP000180166">
    <property type="component" value="Chromosome"/>
</dbReference>
<reference evidence="3" key="1">
    <citation type="submission" date="2015-07" db="EMBL/GenBank/DDBJ databases">
        <title>Nocardia seriolae U-1 whole genome shotgun sequence.</title>
        <authorList>
            <person name="Imajoh M."/>
            <person name="Fukumoto Y."/>
            <person name="Sukeda M."/>
            <person name="Yamane J."/>
            <person name="Yamasaki K."/>
            <person name="Shimizu M."/>
            <person name="Ohnishi K."/>
            <person name="Oshima S."/>
        </authorList>
    </citation>
    <scope>NUCLEOTIDE SEQUENCE [LARGE SCALE GENOMIC DNA]</scope>
    <source>
        <strain evidence="3">U-1</strain>
    </source>
</reference>
<dbReference type="RefSeq" id="WP_177327175.1">
    <property type="nucleotide sequence ID" value="NZ_AP017900.1"/>
</dbReference>
<dbReference type="KEGG" id="nsr:NS506_02175"/>
<dbReference type="Proteomes" id="UP000037179">
    <property type="component" value="Unassembled WGS sequence"/>
</dbReference>
<reference evidence="1 4" key="3">
    <citation type="submission" date="2016-10" db="EMBL/GenBank/DDBJ databases">
        <title>Genome sequence of Nocardia seriolae strain EM150506, isolated from Anguila japonica.</title>
        <authorList>
            <person name="Han H.-J."/>
        </authorList>
    </citation>
    <scope>NUCLEOTIDE SEQUENCE [LARGE SCALE GENOMIC DNA]</scope>
    <source>
        <strain evidence="1 4">EM150506</strain>
    </source>
</reference>
<dbReference type="GeneID" id="93370040"/>
<dbReference type="EMBL" id="BBYQ01000105">
    <property type="protein sequence ID" value="GAP31156.1"/>
    <property type="molecule type" value="Genomic_DNA"/>
</dbReference>
<keyword evidence="3" id="KW-1185">Reference proteome</keyword>
<dbReference type="AlphaFoldDB" id="A0ABC9Z0W0"/>
<evidence type="ECO:0000313" key="2">
    <source>
        <dbReference type="EMBL" id="GAP31156.1"/>
    </source>
</evidence>
<reference evidence="2 3" key="2">
    <citation type="journal article" date="2016" name="Genome Announc.">
        <title>Draft Genome Sequence of Erythromycin- and Oxytetracycline-Sensitive Nocardia seriolae Strain U-1 (NBRC 110359).</title>
        <authorList>
            <person name="Imajoh M."/>
            <person name="Sukeda M."/>
            <person name="Shimizu M."/>
            <person name="Yamane J."/>
            <person name="Ohnishi K."/>
            <person name="Oshima S."/>
        </authorList>
    </citation>
    <scope>NUCLEOTIDE SEQUENCE [LARGE SCALE GENOMIC DNA]</scope>
    <source>
        <strain evidence="2 3">U-1</strain>
    </source>
</reference>
<evidence type="ECO:0000313" key="3">
    <source>
        <dbReference type="Proteomes" id="UP000037179"/>
    </source>
</evidence>
<dbReference type="EMBL" id="CP017839">
    <property type="protein sequence ID" value="APA96242.1"/>
    <property type="molecule type" value="Genomic_DNA"/>
</dbReference>
<name>A0ABC9Z0W0_9NOCA</name>
<organism evidence="2 3">
    <name type="scientific">Nocardia seriolae</name>
    <dbReference type="NCBI Taxonomy" id="37332"/>
    <lineage>
        <taxon>Bacteria</taxon>
        <taxon>Bacillati</taxon>
        <taxon>Actinomycetota</taxon>
        <taxon>Actinomycetes</taxon>
        <taxon>Mycobacteriales</taxon>
        <taxon>Nocardiaceae</taxon>
        <taxon>Nocardia</taxon>
    </lineage>
</organism>
<gene>
    <name evidence="1" type="ORF">NS506_02175</name>
    <name evidence="2" type="ORF">NSK11_contig00105-0013</name>
</gene>
<proteinExistence type="predicted"/>